<evidence type="ECO:0000313" key="4">
    <source>
        <dbReference type="EMBL" id="ABI56569.1"/>
    </source>
</evidence>
<dbReference type="Gene3D" id="3.10.580.10">
    <property type="entry name" value="CBS-domain"/>
    <property type="match status" value="1"/>
</dbReference>
<dbReference type="InterPro" id="IPR000644">
    <property type="entry name" value="CBS_dom"/>
</dbReference>
<dbReference type="Proteomes" id="UP000001962">
    <property type="component" value="Chromosome"/>
</dbReference>
<dbReference type="eggNOG" id="COG2905">
    <property type="taxonomic scope" value="Bacteria"/>
</dbReference>
<dbReference type="SMART" id="SM00116">
    <property type="entry name" value="CBS"/>
    <property type="match status" value="2"/>
</dbReference>
<dbReference type="KEGG" id="aeh:Mlg_1220"/>
<dbReference type="InterPro" id="IPR046342">
    <property type="entry name" value="CBS_dom_sf"/>
</dbReference>
<dbReference type="InterPro" id="IPR051257">
    <property type="entry name" value="Diverse_CBS-Domain"/>
</dbReference>
<accession>Q0A9B8</accession>
<evidence type="ECO:0000256" key="1">
    <source>
        <dbReference type="ARBA" id="ARBA00023122"/>
    </source>
</evidence>
<dbReference type="PANTHER" id="PTHR43080:SF2">
    <property type="entry name" value="CBS DOMAIN-CONTAINING PROTEIN"/>
    <property type="match status" value="1"/>
</dbReference>
<keyword evidence="1 2" id="KW-0129">CBS domain</keyword>
<dbReference type="PANTHER" id="PTHR43080">
    <property type="entry name" value="CBS DOMAIN-CONTAINING PROTEIN CBSX3, MITOCHONDRIAL"/>
    <property type="match status" value="1"/>
</dbReference>
<dbReference type="Pfam" id="PF00571">
    <property type="entry name" value="CBS"/>
    <property type="match status" value="2"/>
</dbReference>
<reference evidence="5" key="1">
    <citation type="submission" date="2006-08" db="EMBL/GenBank/DDBJ databases">
        <title>Complete sequence of Alkalilimnicola ehrilichei MLHE-1.</title>
        <authorList>
            <person name="Copeland A."/>
            <person name="Lucas S."/>
            <person name="Lapidus A."/>
            <person name="Barry K."/>
            <person name="Detter J.C."/>
            <person name="Glavina del Rio T."/>
            <person name="Hammon N."/>
            <person name="Israni S."/>
            <person name="Dalin E."/>
            <person name="Tice H."/>
            <person name="Pitluck S."/>
            <person name="Sims D."/>
            <person name="Brettin T."/>
            <person name="Bruce D."/>
            <person name="Han C."/>
            <person name="Tapia R."/>
            <person name="Gilna P."/>
            <person name="Schmutz J."/>
            <person name="Larimer F."/>
            <person name="Land M."/>
            <person name="Hauser L."/>
            <person name="Kyrpides N."/>
            <person name="Mikhailova N."/>
            <person name="Oremland R.S."/>
            <person name="Hoeft S.E."/>
            <person name="Switzer-Blum J."/>
            <person name="Kulp T."/>
            <person name="King G."/>
            <person name="Tabita R."/>
            <person name="Witte B."/>
            <person name="Santini J.M."/>
            <person name="Basu P."/>
            <person name="Hollibaugh J.T."/>
            <person name="Xie G."/>
            <person name="Stolz J.F."/>
            <person name="Richardson P."/>
        </authorList>
    </citation>
    <scope>NUCLEOTIDE SEQUENCE [LARGE SCALE GENOMIC DNA]</scope>
    <source>
        <strain evidence="5">ATCC BAA-1101 / DSM 17681 / MLHE-1</strain>
    </source>
</reference>
<gene>
    <name evidence="4" type="ordered locus">Mlg_1220</name>
</gene>
<keyword evidence="5" id="KW-1185">Reference proteome</keyword>
<evidence type="ECO:0000259" key="3">
    <source>
        <dbReference type="PROSITE" id="PS51371"/>
    </source>
</evidence>
<dbReference type="AlphaFoldDB" id="Q0A9B8"/>
<dbReference type="EMBL" id="CP000453">
    <property type="protein sequence ID" value="ABI56569.1"/>
    <property type="molecule type" value="Genomic_DNA"/>
</dbReference>
<organism evidence="4 5">
    <name type="scientific">Alkalilimnicola ehrlichii (strain ATCC BAA-1101 / DSM 17681 / MLHE-1)</name>
    <dbReference type="NCBI Taxonomy" id="187272"/>
    <lineage>
        <taxon>Bacteria</taxon>
        <taxon>Pseudomonadati</taxon>
        <taxon>Pseudomonadota</taxon>
        <taxon>Gammaproteobacteria</taxon>
        <taxon>Chromatiales</taxon>
        <taxon>Ectothiorhodospiraceae</taxon>
        <taxon>Alkalilimnicola</taxon>
    </lineage>
</organism>
<dbReference type="PROSITE" id="PS51371">
    <property type="entry name" value="CBS"/>
    <property type="match status" value="2"/>
</dbReference>
<dbReference type="HOGENOM" id="CLU_040681_12_1_6"/>
<dbReference type="RefSeq" id="WP_011628964.1">
    <property type="nucleotide sequence ID" value="NC_008340.1"/>
</dbReference>
<proteinExistence type="predicted"/>
<feature type="domain" description="CBS" evidence="3">
    <location>
        <begin position="77"/>
        <end position="137"/>
    </location>
</feature>
<evidence type="ECO:0000256" key="2">
    <source>
        <dbReference type="PROSITE-ProRule" id="PRU00703"/>
    </source>
</evidence>
<name>Q0A9B8_ALKEH</name>
<sequence>MENTLHAVLKDKGVALYSVDADVPVAEAIKTMADGHVGCVLVMEKGSLRGIFTERDVMIRVVHDGKDPAQTPVSEVMTREVAVVPPTMTVEEAMVVCLERRVRHLPVYDGSDLEGVVSSGDLMRWVIGDQKHMIDDLIQYIYIGR</sequence>
<evidence type="ECO:0000313" key="5">
    <source>
        <dbReference type="Proteomes" id="UP000001962"/>
    </source>
</evidence>
<feature type="domain" description="CBS" evidence="3">
    <location>
        <begin position="10"/>
        <end position="68"/>
    </location>
</feature>
<protein>
    <submittedName>
        <fullName evidence="4">Putative signal-transduction protein with CBS domains</fullName>
    </submittedName>
</protein>
<dbReference type="SUPFAM" id="SSF54631">
    <property type="entry name" value="CBS-domain pair"/>
    <property type="match status" value="1"/>
</dbReference>